<keyword evidence="2 7" id="KW-0813">Transport</keyword>
<evidence type="ECO:0000256" key="2">
    <source>
        <dbReference type="ARBA" id="ARBA00022448"/>
    </source>
</evidence>
<evidence type="ECO:0000259" key="8">
    <source>
        <dbReference type="PROSITE" id="PS50928"/>
    </source>
</evidence>
<organism evidence="9 10">
    <name type="scientific">Streptomyces solicathayae</name>
    <dbReference type="NCBI Taxonomy" id="3081768"/>
    <lineage>
        <taxon>Bacteria</taxon>
        <taxon>Bacillati</taxon>
        <taxon>Actinomycetota</taxon>
        <taxon>Actinomycetes</taxon>
        <taxon>Kitasatosporales</taxon>
        <taxon>Streptomycetaceae</taxon>
        <taxon>Streptomyces</taxon>
    </lineage>
</organism>
<feature type="transmembrane region" description="Helical" evidence="7">
    <location>
        <begin position="26"/>
        <end position="52"/>
    </location>
</feature>
<sequence length="318" mass="34896">MADATPSPPPAVHRLSLRQRLRRDKVMLLLTLPGLLYFVVFHYVPLLGYVVAFQDYQPYLGYMHSAWAGVSNFTSSFADPAFWSATGNTLKIALVQLVFFFPVPIALALLLHSIVSDKVRRFVQSVVYLPHFIGWVIIVSIFQQILGGAGVLPDLLGQLGLPRYDMTTDPDAFPWLLALQVAWKDAGWGTIIMLAALLNIDRGLYEASAIDGAGRWRRLWHVTLPGLSPVIVLLLILNLGQILSVGFEQVLLQRDAVGPDAGEVLDTYVFFHGIQNSEWGTAAAVGLVKAVIGTALVLGANTFAHRLGHEGVYRGADR</sequence>
<keyword evidence="5 7" id="KW-1133">Transmembrane helix</keyword>
<feature type="transmembrane region" description="Helical" evidence="7">
    <location>
        <begin position="279"/>
        <end position="304"/>
    </location>
</feature>
<protein>
    <submittedName>
        <fullName evidence="9">ABC transporter permease subunit</fullName>
    </submittedName>
</protein>
<dbReference type="InterPro" id="IPR000515">
    <property type="entry name" value="MetI-like"/>
</dbReference>
<evidence type="ECO:0000256" key="3">
    <source>
        <dbReference type="ARBA" id="ARBA00022475"/>
    </source>
</evidence>
<name>A0ABZ0LKI8_9ACTN</name>
<evidence type="ECO:0000256" key="4">
    <source>
        <dbReference type="ARBA" id="ARBA00022692"/>
    </source>
</evidence>
<dbReference type="Pfam" id="PF00528">
    <property type="entry name" value="BPD_transp_1"/>
    <property type="match status" value="1"/>
</dbReference>
<dbReference type="Proteomes" id="UP001301731">
    <property type="component" value="Chromosome"/>
</dbReference>
<evidence type="ECO:0000313" key="10">
    <source>
        <dbReference type="Proteomes" id="UP001301731"/>
    </source>
</evidence>
<gene>
    <name evidence="9" type="ORF">R2D22_00855</name>
</gene>
<feature type="transmembrane region" description="Helical" evidence="7">
    <location>
        <begin position="132"/>
        <end position="152"/>
    </location>
</feature>
<dbReference type="RefSeq" id="WP_318100165.1">
    <property type="nucleotide sequence ID" value="NZ_CP137573.1"/>
</dbReference>
<dbReference type="SUPFAM" id="SSF161098">
    <property type="entry name" value="MetI-like"/>
    <property type="match status" value="1"/>
</dbReference>
<dbReference type="CDD" id="cd06261">
    <property type="entry name" value="TM_PBP2"/>
    <property type="match status" value="1"/>
</dbReference>
<dbReference type="Gene3D" id="1.10.3720.10">
    <property type="entry name" value="MetI-like"/>
    <property type="match status" value="1"/>
</dbReference>
<evidence type="ECO:0000256" key="6">
    <source>
        <dbReference type="ARBA" id="ARBA00023136"/>
    </source>
</evidence>
<dbReference type="PROSITE" id="PS50928">
    <property type="entry name" value="ABC_TM1"/>
    <property type="match status" value="1"/>
</dbReference>
<keyword evidence="6 7" id="KW-0472">Membrane</keyword>
<dbReference type="PANTHER" id="PTHR43227:SF11">
    <property type="entry name" value="BLL4140 PROTEIN"/>
    <property type="match status" value="1"/>
</dbReference>
<feature type="transmembrane region" description="Helical" evidence="7">
    <location>
        <begin position="219"/>
        <end position="243"/>
    </location>
</feature>
<dbReference type="EMBL" id="CP137573">
    <property type="protein sequence ID" value="WOX20020.1"/>
    <property type="molecule type" value="Genomic_DNA"/>
</dbReference>
<keyword evidence="3" id="KW-1003">Cell membrane</keyword>
<keyword evidence="10" id="KW-1185">Reference proteome</keyword>
<dbReference type="PANTHER" id="PTHR43227">
    <property type="entry name" value="BLL4140 PROTEIN"/>
    <property type="match status" value="1"/>
</dbReference>
<comment type="subcellular location">
    <subcellularLocation>
        <location evidence="1 7">Cell membrane</location>
        <topology evidence="1 7">Multi-pass membrane protein</topology>
    </subcellularLocation>
</comment>
<evidence type="ECO:0000256" key="7">
    <source>
        <dbReference type="RuleBase" id="RU363032"/>
    </source>
</evidence>
<feature type="domain" description="ABC transmembrane type-1" evidence="8">
    <location>
        <begin position="86"/>
        <end position="300"/>
    </location>
</feature>
<dbReference type="InterPro" id="IPR050809">
    <property type="entry name" value="UgpAE/MalFG_permease"/>
</dbReference>
<evidence type="ECO:0000313" key="9">
    <source>
        <dbReference type="EMBL" id="WOX20020.1"/>
    </source>
</evidence>
<reference evidence="9 10" key="1">
    <citation type="submission" date="2023-10" db="EMBL/GenBank/DDBJ databases">
        <title>The genome sequence of Streptomyces sp. HUAS YS2.</title>
        <authorList>
            <person name="Mo P."/>
        </authorList>
    </citation>
    <scope>NUCLEOTIDE SEQUENCE [LARGE SCALE GENOMIC DNA]</scope>
    <source>
        <strain evidence="9 10">HUAS YS2</strain>
    </source>
</reference>
<proteinExistence type="inferred from homology"/>
<evidence type="ECO:0000256" key="5">
    <source>
        <dbReference type="ARBA" id="ARBA00022989"/>
    </source>
</evidence>
<accession>A0ABZ0LKI8</accession>
<dbReference type="InterPro" id="IPR035906">
    <property type="entry name" value="MetI-like_sf"/>
</dbReference>
<feature type="transmembrane region" description="Helical" evidence="7">
    <location>
        <begin position="92"/>
        <end position="111"/>
    </location>
</feature>
<keyword evidence="4 7" id="KW-0812">Transmembrane</keyword>
<evidence type="ECO:0000256" key="1">
    <source>
        <dbReference type="ARBA" id="ARBA00004651"/>
    </source>
</evidence>
<comment type="similarity">
    <text evidence="7">Belongs to the binding-protein-dependent transport system permease family.</text>
</comment>
<feature type="transmembrane region" description="Helical" evidence="7">
    <location>
        <begin position="172"/>
        <end position="198"/>
    </location>
</feature>